<evidence type="ECO:0000259" key="17">
    <source>
        <dbReference type="Pfam" id="PF03443"/>
    </source>
</evidence>
<evidence type="ECO:0000256" key="12">
    <source>
        <dbReference type="ARBA" id="ARBA00023326"/>
    </source>
</evidence>
<evidence type="ECO:0000313" key="19">
    <source>
        <dbReference type="Proteomes" id="UP001521785"/>
    </source>
</evidence>
<comment type="cofactor">
    <cofactor evidence="1">
        <name>Cu(2+)</name>
        <dbReference type="ChEBI" id="CHEBI:29036"/>
    </cofactor>
</comment>
<dbReference type="Proteomes" id="UP001521785">
    <property type="component" value="Unassembled WGS sequence"/>
</dbReference>
<keyword evidence="3" id="KW-0964">Secreted</keyword>
<evidence type="ECO:0000256" key="5">
    <source>
        <dbReference type="ARBA" id="ARBA00022729"/>
    </source>
</evidence>
<comment type="catalytic activity">
    <reaction evidence="14">
        <text>[(1-&gt;4)-beta-D-glucosyl]n+m + reduced acceptor + O2 = 4-dehydro-beta-D-glucosyl-[(1-&gt;4)-beta-D-glucosyl]n-1 + [(1-&gt;4)-beta-D-glucosyl]m + acceptor + H2O.</text>
        <dbReference type="EC" id="1.14.99.56"/>
    </reaction>
</comment>
<keyword evidence="9" id="KW-0503">Monooxygenase</keyword>
<keyword evidence="5 16" id="KW-0732">Signal</keyword>
<keyword evidence="11" id="KW-0119">Carbohydrate metabolism</keyword>
<dbReference type="Pfam" id="PF03443">
    <property type="entry name" value="AA9"/>
    <property type="match status" value="1"/>
</dbReference>
<feature type="signal peptide" evidence="16">
    <location>
        <begin position="1"/>
        <end position="21"/>
    </location>
</feature>
<evidence type="ECO:0000256" key="16">
    <source>
        <dbReference type="SAM" id="SignalP"/>
    </source>
</evidence>
<comment type="similarity">
    <text evidence="13">Belongs to the polysaccharide monooxygenase AA9 family.</text>
</comment>
<evidence type="ECO:0000256" key="8">
    <source>
        <dbReference type="ARBA" id="ARBA00023008"/>
    </source>
</evidence>
<keyword evidence="4" id="KW-0479">Metal-binding</keyword>
<dbReference type="EMBL" id="JAKJXO020000005">
    <property type="protein sequence ID" value="KAL1604989.1"/>
    <property type="molecule type" value="Genomic_DNA"/>
</dbReference>
<comment type="caution">
    <text evidence="18">The sequence shown here is derived from an EMBL/GenBank/DDBJ whole genome shotgun (WGS) entry which is preliminary data.</text>
</comment>
<evidence type="ECO:0000256" key="15">
    <source>
        <dbReference type="ARBA" id="ARBA00047174"/>
    </source>
</evidence>
<feature type="chain" id="PRO_5045559707" description="lytic cellulose monooxygenase (C4-dehydrogenating)" evidence="16">
    <location>
        <begin position="22"/>
        <end position="181"/>
    </location>
</feature>
<evidence type="ECO:0000256" key="6">
    <source>
        <dbReference type="ARBA" id="ARBA00023001"/>
    </source>
</evidence>
<evidence type="ECO:0000256" key="2">
    <source>
        <dbReference type="ARBA" id="ARBA00004613"/>
    </source>
</evidence>
<evidence type="ECO:0000313" key="18">
    <source>
        <dbReference type="EMBL" id="KAL1604989.1"/>
    </source>
</evidence>
<feature type="domain" description="Auxiliary Activity family 9 catalytic" evidence="17">
    <location>
        <begin position="22"/>
        <end position="154"/>
    </location>
</feature>
<evidence type="ECO:0000256" key="3">
    <source>
        <dbReference type="ARBA" id="ARBA00022525"/>
    </source>
</evidence>
<dbReference type="PANTHER" id="PTHR33353">
    <property type="entry name" value="PUTATIVE (AFU_ORTHOLOGUE AFUA_1G12560)-RELATED"/>
    <property type="match status" value="1"/>
</dbReference>
<evidence type="ECO:0000256" key="7">
    <source>
        <dbReference type="ARBA" id="ARBA00023002"/>
    </source>
</evidence>
<evidence type="ECO:0000256" key="13">
    <source>
        <dbReference type="ARBA" id="ARBA00044502"/>
    </source>
</evidence>
<keyword evidence="12" id="KW-0624">Polysaccharide degradation</keyword>
<keyword evidence="6" id="KW-0136">Cellulose degradation</keyword>
<evidence type="ECO:0000256" key="4">
    <source>
        <dbReference type="ARBA" id="ARBA00022723"/>
    </source>
</evidence>
<gene>
    <name evidence="18" type="ORF">SLS60_004532</name>
</gene>
<evidence type="ECO:0000256" key="1">
    <source>
        <dbReference type="ARBA" id="ARBA00001973"/>
    </source>
</evidence>
<protein>
    <recommendedName>
        <fullName evidence="15">lytic cellulose monooxygenase (C4-dehydrogenating)</fullName>
        <ecNumber evidence="15">1.14.99.56</ecNumber>
    </recommendedName>
</protein>
<evidence type="ECO:0000256" key="9">
    <source>
        <dbReference type="ARBA" id="ARBA00023033"/>
    </source>
</evidence>
<proteinExistence type="inferred from homology"/>
<evidence type="ECO:0000256" key="11">
    <source>
        <dbReference type="ARBA" id="ARBA00023277"/>
    </source>
</evidence>
<dbReference type="InterPro" id="IPR005103">
    <property type="entry name" value="AA9_LPMO"/>
</dbReference>
<sequence>MKFSLQNLTLLALVTSQQVNAHYGYPYTVLDGVISKRWEYIRPSTTQKFAPNWDYSGEAAMCGENGTLPLFPVKTLKVAAGSTIGFGAAGQSRVGSDESKDMSDVGIPNFDPSFYMYHPGPATAWLSKAPDSVDLNEYKGDGDWFKIEVKPASDGVHWDYRPDTEVSIVSVANFKEYINTD</sequence>
<keyword evidence="8" id="KW-0186">Copper</keyword>
<keyword evidence="19" id="KW-1185">Reference proteome</keyword>
<dbReference type="PANTHER" id="PTHR33353:SF10">
    <property type="entry name" value="ENDO-BETA-1,4-GLUCANASE D"/>
    <property type="match status" value="1"/>
</dbReference>
<evidence type="ECO:0000256" key="14">
    <source>
        <dbReference type="ARBA" id="ARBA00045077"/>
    </source>
</evidence>
<evidence type="ECO:0000256" key="10">
    <source>
        <dbReference type="ARBA" id="ARBA00023157"/>
    </source>
</evidence>
<accession>A0ABR3RKM0</accession>
<name>A0ABR3RKM0_9PLEO</name>
<comment type="subcellular location">
    <subcellularLocation>
        <location evidence="2">Secreted</location>
    </subcellularLocation>
</comment>
<dbReference type="EC" id="1.14.99.56" evidence="15"/>
<reference evidence="18 19" key="1">
    <citation type="submission" date="2024-02" db="EMBL/GenBank/DDBJ databases">
        <title>De novo assembly and annotation of 12 fungi associated with fruit tree decline syndrome in Ontario, Canada.</title>
        <authorList>
            <person name="Sulman M."/>
            <person name="Ellouze W."/>
            <person name="Ilyukhin E."/>
        </authorList>
    </citation>
    <scope>NUCLEOTIDE SEQUENCE [LARGE SCALE GENOMIC DNA]</scope>
    <source>
        <strain evidence="18 19">M42-189</strain>
    </source>
</reference>
<organism evidence="18 19">
    <name type="scientific">Paraconiothyrium brasiliense</name>
    <dbReference type="NCBI Taxonomy" id="300254"/>
    <lineage>
        <taxon>Eukaryota</taxon>
        <taxon>Fungi</taxon>
        <taxon>Dikarya</taxon>
        <taxon>Ascomycota</taxon>
        <taxon>Pezizomycotina</taxon>
        <taxon>Dothideomycetes</taxon>
        <taxon>Pleosporomycetidae</taxon>
        <taxon>Pleosporales</taxon>
        <taxon>Massarineae</taxon>
        <taxon>Didymosphaeriaceae</taxon>
        <taxon>Paraconiothyrium</taxon>
    </lineage>
</organism>
<dbReference type="Gene3D" id="2.70.50.70">
    <property type="match status" value="1"/>
</dbReference>
<keyword evidence="10" id="KW-1015">Disulfide bond</keyword>
<keyword evidence="7" id="KW-0560">Oxidoreductase</keyword>
<dbReference type="InterPro" id="IPR049892">
    <property type="entry name" value="AA9"/>
</dbReference>